<dbReference type="Pfam" id="PF09926">
    <property type="entry name" value="DUF2158"/>
    <property type="match status" value="1"/>
</dbReference>
<sequence>MSNFEIGAVVQLKSGGPLMTVHKQDDYSPTGPNPGLLCVWFDGAKRVEDVFDPRTLALYER</sequence>
<reference evidence="1 2" key="1">
    <citation type="submission" date="2017-04" db="EMBL/GenBank/DDBJ databases">
        <title>Unexpected and diverse lifestyles within the genus Limnohabitans.</title>
        <authorList>
            <person name="Kasalicky V."/>
            <person name="Mehrshad M."/>
            <person name="Andrei S.-A."/>
            <person name="Salcher M."/>
            <person name="Kratochvilova H."/>
            <person name="Simek K."/>
            <person name="Ghai R."/>
        </authorList>
    </citation>
    <scope>NUCLEOTIDE SEQUENCE [LARGE SCALE GENOMIC DNA]</scope>
    <source>
        <strain evidence="1 2">MWH-C5</strain>
    </source>
</reference>
<evidence type="ECO:0000313" key="1">
    <source>
        <dbReference type="EMBL" id="PUE60259.1"/>
    </source>
</evidence>
<evidence type="ECO:0008006" key="3">
    <source>
        <dbReference type="Google" id="ProtNLM"/>
    </source>
</evidence>
<accession>A0A315ESP9</accession>
<organism evidence="1 2">
    <name type="scientific">Limnohabitans curvus</name>
    <dbReference type="NCBI Taxonomy" id="323423"/>
    <lineage>
        <taxon>Bacteria</taxon>
        <taxon>Pseudomonadati</taxon>
        <taxon>Pseudomonadota</taxon>
        <taxon>Betaproteobacteria</taxon>
        <taxon>Burkholderiales</taxon>
        <taxon>Comamonadaceae</taxon>
        <taxon>Limnohabitans</taxon>
    </lineage>
</organism>
<keyword evidence="2" id="KW-1185">Reference proteome</keyword>
<dbReference type="AlphaFoldDB" id="A0A315ESP9"/>
<dbReference type="InterPro" id="IPR019226">
    <property type="entry name" value="DUF2158"/>
</dbReference>
<protein>
    <recommendedName>
        <fullName evidence="3">DUF2158 domain-containing protein</fullName>
    </recommendedName>
</protein>
<evidence type="ECO:0000313" key="2">
    <source>
        <dbReference type="Proteomes" id="UP000251341"/>
    </source>
</evidence>
<dbReference type="RefSeq" id="WP_108402553.1">
    <property type="nucleotide sequence ID" value="NZ_NESP01000001.1"/>
</dbReference>
<dbReference type="EMBL" id="NESP01000001">
    <property type="protein sequence ID" value="PUE60259.1"/>
    <property type="molecule type" value="Genomic_DNA"/>
</dbReference>
<comment type="caution">
    <text evidence="1">The sequence shown here is derived from an EMBL/GenBank/DDBJ whole genome shotgun (WGS) entry which is preliminary data.</text>
</comment>
<dbReference type="Proteomes" id="UP000251341">
    <property type="component" value="Unassembled WGS sequence"/>
</dbReference>
<gene>
    <name evidence="1" type="ORF">B9Z44_12160</name>
</gene>
<name>A0A315ESP9_9BURK</name>
<proteinExistence type="predicted"/>